<dbReference type="SUPFAM" id="SSF53300">
    <property type="entry name" value="vWA-like"/>
    <property type="match status" value="1"/>
</dbReference>
<dbReference type="GO" id="GO:0005886">
    <property type="term" value="C:plasma membrane"/>
    <property type="evidence" value="ECO:0007669"/>
    <property type="project" value="TreeGrafter"/>
</dbReference>
<dbReference type="Ensembl" id="ENSSAUT00010072175.1">
    <property type="protein sequence ID" value="ENSSAUP00010068957.1"/>
    <property type="gene ID" value="ENSSAUG00010027292.1"/>
</dbReference>
<reference evidence="4" key="1">
    <citation type="submission" date="2021-04" db="EMBL/GenBank/DDBJ databases">
        <authorList>
            <consortium name="Wellcome Sanger Institute Data Sharing"/>
        </authorList>
    </citation>
    <scope>NUCLEOTIDE SEQUENCE [LARGE SCALE GENOMIC DNA]</scope>
</reference>
<dbReference type="CDD" id="cd01459">
    <property type="entry name" value="vWA_copine_like"/>
    <property type="match status" value="1"/>
</dbReference>
<dbReference type="InterPro" id="IPR000008">
    <property type="entry name" value="C2_dom"/>
</dbReference>
<protein>
    <submittedName>
        <fullName evidence="4">Copine III</fullName>
    </submittedName>
</protein>
<dbReference type="SUPFAM" id="SSF49562">
    <property type="entry name" value="C2 domain (Calcium/lipid-binding domain, CaLB)"/>
    <property type="match status" value="2"/>
</dbReference>
<reference evidence="4" key="2">
    <citation type="submission" date="2025-08" db="UniProtKB">
        <authorList>
            <consortium name="Ensembl"/>
        </authorList>
    </citation>
    <scope>IDENTIFICATION</scope>
</reference>
<dbReference type="InterPro" id="IPR035892">
    <property type="entry name" value="C2_domain_sf"/>
</dbReference>
<dbReference type="Pfam" id="PF00168">
    <property type="entry name" value="C2"/>
    <property type="match status" value="2"/>
</dbReference>
<dbReference type="InterPro" id="IPR036465">
    <property type="entry name" value="vWFA_dom_sf"/>
</dbReference>
<dbReference type="InterPro" id="IPR002035">
    <property type="entry name" value="VWF_A"/>
</dbReference>
<dbReference type="InterPro" id="IPR045052">
    <property type="entry name" value="Copine"/>
</dbReference>
<dbReference type="InterPro" id="IPR037768">
    <property type="entry name" value="C2B_Copine"/>
</dbReference>
<evidence type="ECO:0000256" key="1">
    <source>
        <dbReference type="ARBA" id="ARBA00009048"/>
    </source>
</evidence>
<dbReference type="FunFam" id="2.60.40.150:FF:000099">
    <property type="entry name" value="Copine 3"/>
    <property type="match status" value="1"/>
</dbReference>
<feature type="domain" description="C2" evidence="3">
    <location>
        <begin position="1"/>
        <end position="115"/>
    </location>
</feature>
<reference evidence="4" key="3">
    <citation type="submission" date="2025-09" db="UniProtKB">
        <authorList>
            <consortium name="Ensembl"/>
        </authorList>
    </citation>
    <scope>IDENTIFICATION</scope>
</reference>
<gene>
    <name evidence="4" type="primary">CPNE3</name>
    <name evidence="4" type="synonym">LOC115569753</name>
</gene>
<evidence type="ECO:0000313" key="4">
    <source>
        <dbReference type="Ensembl" id="ENSSAUP00010068957.1"/>
    </source>
</evidence>
<evidence type="ECO:0000256" key="2">
    <source>
        <dbReference type="ARBA" id="ARBA00022737"/>
    </source>
</evidence>
<accession>A0A671Z1V2</accession>
<name>A0A671Z1V2_SPAAU</name>
<dbReference type="GO" id="GO:0005544">
    <property type="term" value="F:calcium-dependent phospholipid binding"/>
    <property type="evidence" value="ECO:0007669"/>
    <property type="project" value="InterPro"/>
</dbReference>
<dbReference type="PANTHER" id="PTHR10857">
    <property type="entry name" value="COPINE"/>
    <property type="match status" value="1"/>
</dbReference>
<organism evidence="4 5">
    <name type="scientific">Sparus aurata</name>
    <name type="common">Gilthead sea bream</name>
    <dbReference type="NCBI Taxonomy" id="8175"/>
    <lineage>
        <taxon>Eukaryota</taxon>
        <taxon>Metazoa</taxon>
        <taxon>Chordata</taxon>
        <taxon>Craniata</taxon>
        <taxon>Vertebrata</taxon>
        <taxon>Euteleostomi</taxon>
        <taxon>Actinopterygii</taxon>
        <taxon>Neopterygii</taxon>
        <taxon>Teleostei</taxon>
        <taxon>Neoteleostei</taxon>
        <taxon>Acanthomorphata</taxon>
        <taxon>Eupercaria</taxon>
        <taxon>Spariformes</taxon>
        <taxon>Sparidae</taxon>
        <taxon>Sparus</taxon>
    </lineage>
</organism>
<dbReference type="AlphaFoldDB" id="A0A671Z1V2"/>
<dbReference type="Gene3D" id="2.60.40.150">
    <property type="entry name" value="C2 domain"/>
    <property type="match status" value="2"/>
</dbReference>
<keyword evidence="2" id="KW-0677">Repeat</keyword>
<dbReference type="CDD" id="cd04047">
    <property type="entry name" value="C2B_Copine"/>
    <property type="match status" value="1"/>
</dbReference>
<dbReference type="GO" id="GO:0038128">
    <property type="term" value="P:ERBB2 signaling pathway"/>
    <property type="evidence" value="ECO:0007669"/>
    <property type="project" value="TreeGrafter"/>
</dbReference>
<proteinExistence type="inferred from homology"/>
<evidence type="ECO:0000313" key="5">
    <source>
        <dbReference type="Proteomes" id="UP000472265"/>
    </source>
</evidence>
<dbReference type="GO" id="GO:0030971">
    <property type="term" value="F:receptor tyrosine kinase binding"/>
    <property type="evidence" value="ECO:0007669"/>
    <property type="project" value="TreeGrafter"/>
</dbReference>
<keyword evidence="5" id="KW-1185">Reference proteome</keyword>
<dbReference type="GO" id="GO:0071277">
    <property type="term" value="P:cellular response to calcium ion"/>
    <property type="evidence" value="ECO:0007669"/>
    <property type="project" value="TreeGrafter"/>
</dbReference>
<dbReference type="SMART" id="SM00239">
    <property type="entry name" value="C2"/>
    <property type="match status" value="2"/>
</dbReference>
<dbReference type="GeneTree" id="ENSGT00940000154968"/>
<dbReference type="Pfam" id="PF07002">
    <property type="entry name" value="Copine"/>
    <property type="match status" value="1"/>
</dbReference>
<dbReference type="Proteomes" id="UP000472265">
    <property type="component" value="Chromosome 19"/>
</dbReference>
<sequence length="522" mass="58182">MAAQCVTKVELTVSCDNLLDKDIGSKSDPLCVLLMSSSDSQWYEVERTEKVQNCLSPKFAKKFVIDYYFEIVQKLKFGIYDIDNKTIDLSDDDFLGQLECTLGQVVSSKKLTRPLVLKNKTPAGKGTITISAEEIKDNRVANFEVEARKLDNKDFFGKSDPYLEFYKQTQTGWQLAHRTEVVKNNLNPTWRPFRIPLQSLCGGDMDKPIKVPINMIWIVLSAGIDPETCAPLSCRQAEFECINSKKKQKKKGYKNSGVVSVKLCQEYTFLDYIMGGCQINFTVAIDFTGSNGDPKSPQSLHYISPQGVNEYLSAIWSVGNVIQDYDSDKMFPAFGFGAQIPPTWQVSHEFPLNFNPANPFCAGVEGVVDAYRVCLPQVKLYGPTNFSPIVNHVACFAKQALQQTTASQYYVLLIITDGVITDMDETRSAIVNASRLPMSIIIVGVGNADFDAMEFLDGDDGRLRSQTGEAAMRDIVQFVPFRQFQNAPSQALAQSVLAELPQQVASFFSLFKLKPPHEPSPS</sequence>
<dbReference type="PROSITE" id="PS50004">
    <property type="entry name" value="C2"/>
    <property type="match status" value="1"/>
</dbReference>
<dbReference type="PANTHER" id="PTHR10857:SF22">
    <property type="entry name" value="COPINE-3"/>
    <property type="match status" value="1"/>
</dbReference>
<dbReference type="CDD" id="cd04048">
    <property type="entry name" value="C2A_Copine"/>
    <property type="match status" value="1"/>
</dbReference>
<comment type="similarity">
    <text evidence="1">Belongs to the copine family.</text>
</comment>
<evidence type="ECO:0000259" key="3">
    <source>
        <dbReference type="PROSITE" id="PS50004"/>
    </source>
</evidence>
<dbReference type="InterPro" id="IPR010734">
    <property type="entry name" value="Copine_C"/>
</dbReference>
<dbReference type="SMART" id="SM00327">
    <property type="entry name" value="VWA"/>
    <property type="match status" value="1"/>
</dbReference>